<keyword evidence="2" id="KW-0560">Oxidoreductase</keyword>
<dbReference type="InterPro" id="IPR020904">
    <property type="entry name" value="Sc_DH/Rdtase_CS"/>
</dbReference>
<dbReference type="SUPFAM" id="SSF51735">
    <property type="entry name" value="NAD(P)-binding Rossmann-fold domains"/>
    <property type="match status" value="1"/>
</dbReference>
<dbReference type="Gene3D" id="3.40.50.720">
    <property type="entry name" value="NAD(P)-binding Rossmann-like Domain"/>
    <property type="match status" value="1"/>
</dbReference>
<dbReference type="CDD" id="cd05233">
    <property type="entry name" value="SDR_c"/>
    <property type="match status" value="1"/>
</dbReference>
<dbReference type="PANTHER" id="PTHR43391">
    <property type="entry name" value="RETINOL DEHYDROGENASE-RELATED"/>
    <property type="match status" value="1"/>
</dbReference>
<dbReference type="Pfam" id="PF00561">
    <property type="entry name" value="Abhydrolase_1"/>
    <property type="match status" value="1"/>
</dbReference>
<accession>A0ABZ2L170</accession>
<dbReference type="InterPro" id="IPR029058">
    <property type="entry name" value="AB_hydrolase_fold"/>
</dbReference>
<protein>
    <submittedName>
        <fullName evidence="4">SDR family oxidoreductase</fullName>
    </submittedName>
</protein>
<evidence type="ECO:0000256" key="2">
    <source>
        <dbReference type="ARBA" id="ARBA00023002"/>
    </source>
</evidence>
<evidence type="ECO:0000256" key="1">
    <source>
        <dbReference type="ARBA" id="ARBA00006484"/>
    </source>
</evidence>
<keyword evidence="5" id="KW-1185">Reference proteome</keyword>
<dbReference type="InterPro" id="IPR036291">
    <property type="entry name" value="NAD(P)-bd_dom_sf"/>
</dbReference>
<organism evidence="4 5">
    <name type="scientific">Pendulispora rubella</name>
    <dbReference type="NCBI Taxonomy" id="2741070"/>
    <lineage>
        <taxon>Bacteria</taxon>
        <taxon>Pseudomonadati</taxon>
        <taxon>Myxococcota</taxon>
        <taxon>Myxococcia</taxon>
        <taxon>Myxococcales</taxon>
        <taxon>Sorangiineae</taxon>
        <taxon>Pendulisporaceae</taxon>
        <taxon>Pendulispora</taxon>
    </lineage>
</organism>
<sequence>MNEMRVSGSGGASLYARTWGDSRQPAIVLVHGYPDNSDVWSRVIPDLAARFFVVAYDVRGAGRSSAGATFGGYAFDHLVGDLRAVIEATVPDGRKIHLVGHDWGSIQAWEAVFDERTKDRIASLTTFGAPCLDHAAWWIRKRLSLHPKKLAELAGQLASSWYVFAFQAPFLAPLAWKGIAKAWPWLLRLDGAKHPEVNPTQAEDGARGVGLYRSNFAPKLLHPREARTDLPVQTITSTSDPFVSPRLYEELALRVPNLWRRDLKAGHWTPLSHPAELSRWIGELVDHVEKRAESPALASARMHARARAATKGRFDGRLVLVTGAGSGIGQKTALAFASLGATVVAVDRDEATAKRTAEQCEASGARAHAYAVDVADRAAMEKFARDVMEEHGVPYVVVNNAGIGLAGPFLDTSLDDFQRVLDVNLWGVIHGAKLFGDEMAKSGVGGHIVNVASLAAYAPSRTLSAYCTSKAAVLMLSECMRADLASSGVNVTAICPGVVNTNITRTTHFVGETHDGEAKRRAKTSARYAWRNFGPQGVARAIVRACVDGRAVVPVTAEAKVFAAIGRISPDTLRLAARIDPS</sequence>
<dbReference type="PROSITE" id="PS00061">
    <property type="entry name" value="ADH_SHORT"/>
    <property type="match status" value="1"/>
</dbReference>
<dbReference type="RefSeq" id="WP_394834333.1">
    <property type="nucleotide sequence ID" value="NZ_CP089929.1"/>
</dbReference>
<feature type="domain" description="Ketoreductase" evidence="3">
    <location>
        <begin position="317"/>
        <end position="497"/>
    </location>
</feature>
<evidence type="ECO:0000313" key="4">
    <source>
        <dbReference type="EMBL" id="WXB04689.1"/>
    </source>
</evidence>
<proteinExistence type="inferred from homology"/>
<evidence type="ECO:0000259" key="3">
    <source>
        <dbReference type="SMART" id="SM00822"/>
    </source>
</evidence>
<dbReference type="SUPFAM" id="SSF53474">
    <property type="entry name" value="alpha/beta-Hydrolases"/>
    <property type="match status" value="1"/>
</dbReference>
<dbReference type="InterPro" id="IPR057326">
    <property type="entry name" value="KR_dom"/>
</dbReference>
<dbReference type="PRINTS" id="PR00081">
    <property type="entry name" value="GDHRDH"/>
</dbReference>
<dbReference type="Gene3D" id="3.40.50.1820">
    <property type="entry name" value="alpha/beta hydrolase"/>
    <property type="match status" value="1"/>
</dbReference>
<dbReference type="Pfam" id="PF00106">
    <property type="entry name" value="adh_short"/>
    <property type="match status" value="1"/>
</dbReference>
<dbReference type="InterPro" id="IPR002347">
    <property type="entry name" value="SDR_fam"/>
</dbReference>
<dbReference type="NCBIfam" id="NF004514">
    <property type="entry name" value="PRK05855.1"/>
    <property type="match status" value="1"/>
</dbReference>
<dbReference type="Proteomes" id="UP001374803">
    <property type="component" value="Chromosome"/>
</dbReference>
<evidence type="ECO:0000313" key="5">
    <source>
        <dbReference type="Proteomes" id="UP001374803"/>
    </source>
</evidence>
<reference evidence="4" key="1">
    <citation type="submission" date="2021-12" db="EMBL/GenBank/DDBJ databases">
        <title>Discovery of the Pendulisporaceae a myxobacterial family with distinct sporulation behavior and unique specialized metabolism.</title>
        <authorList>
            <person name="Garcia R."/>
            <person name="Popoff A."/>
            <person name="Bader C.D."/>
            <person name="Loehr J."/>
            <person name="Walesch S."/>
            <person name="Walt C."/>
            <person name="Boldt J."/>
            <person name="Bunk B."/>
            <person name="Haeckl F.J.F.P.J."/>
            <person name="Gunesch A.P."/>
            <person name="Birkelbach J."/>
            <person name="Nuebel U."/>
            <person name="Pietschmann T."/>
            <person name="Bach T."/>
            <person name="Mueller R."/>
        </authorList>
    </citation>
    <scope>NUCLEOTIDE SEQUENCE</scope>
    <source>
        <strain evidence="4">MSr11367</strain>
    </source>
</reference>
<dbReference type="SMART" id="SM00822">
    <property type="entry name" value="PKS_KR"/>
    <property type="match status" value="1"/>
</dbReference>
<gene>
    <name evidence="4" type="ORF">LVJ94_48325</name>
</gene>
<comment type="similarity">
    <text evidence="1">Belongs to the short-chain dehydrogenases/reductases (SDR) family.</text>
</comment>
<dbReference type="PRINTS" id="PR00080">
    <property type="entry name" value="SDRFAMILY"/>
</dbReference>
<dbReference type="PANTHER" id="PTHR43391:SF12">
    <property type="entry name" value="OXIDOREDUCTASE EPHD-RELATED"/>
    <property type="match status" value="1"/>
</dbReference>
<name>A0ABZ2L170_9BACT</name>
<dbReference type="EMBL" id="CP089983">
    <property type="protein sequence ID" value="WXB04689.1"/>
    <property type="molecule type" value="Genomic_DNA"/>
</dbReference>
<dbReference type="InterPro" id="IPR000073">
    <property type="entry name" value="AB_hydrolase_1"/>
</dbReference>